<proteinExistence type="predicted"/>
<protein>
    <submittedName>
        <fullName evidence="1">Uncharacterized protein</fullName>
    </submittedName>
</protein>
<accession>A0ACC2UYA1</accession>
<evidence type="ECO:0000313" key="2">
    <source>
        <dbReference type="Proteomes" id="UP001241377"/>
    </source>
</evidence>
<comment type="caution">
    <text evidence="1">The sequence shown here is derived from an EMBL/GenBank/DDBJ whole genome shotgun (WGS) entry which is preliminary data.</text>
</comment>
<organism evidence="1 2">
    <name type="scientific">Naganishia cerealis</name>
    <dbReference type="NCBI Taxonomy" id="610337"/>
    <lineage>
        <taxon>Eukaryota</taxon>
        <taxon>Fungi</taxon>
        <taxon>Dikarya</taxon>
        <taxon>Basidiomycota</taxon>
        <taxon>Agaricomycotina</taxon>
        <taxon>Tremellomycetes</taxon>
        <taxon>Filobasidiales</taxon>
        <taxon>Filobasidiaceae</taxon>
        <taxon>Naganishia</taxon>
    </lineage>
</organism>
<sequence length="861" mass="91619">MSIPDDPFGTASAGNTANPSVSHSPVGDAASPPSRPLAPRSNMQTASGTNSAGGKAGSSGTKTPRRVQWTADSHIVAIAPTLSHAESGSSLGSAPPPAKSSIPGHVQAEHEARNRALSPTNSEFDQMSLREIETALARHQTQRSAARANLVSSRHDAQPPPIEEDITAVTTPGDNDEDYDYRLDTTDHNLDPEESEIERTFVRGQHHGRRFFGTGGGQSSGLSSAASSIMGDDDIHAAGRGDHENHSYPPGTTFGPGGPIHPTAAGPPPQGLIPEDLDIPENDIHQHMAVYVDPGETDGMPSMPSYAHHTGQAGEVNHSQEASALVRAHKSGKFGQFLRNRKKNVANGFAETANGVAGVATGVATGVAGGVSAGANARRKATRWLTGNNNKQEEEAQMDAFAARYNEKLEPSQGIAAGLTGMGAMGARMGASSAAGGQLAGGGVLASLLALYDNGQNGQSGASTPASSRPVSLAPSSETDSSDDERERERLRKQRKREEKERRLRDERERKARKAELKAAQALDRPLKSSRPTSFLGANALFSGVGQGRPRGETTVSGGSASATNSPMEGGNELAMQQRSTSQGSFDTRKPRESPKVFKAVKRAADRLGIDIEDDRHKSARSGAGVFGALIQNTGNLSGVAAPAASTLVPDARRAGFTLARYSYVADPVLTEHSEQSRPNSVFSGRPSSLYARSESHLPLGDNDRGSPDSSRDTRVETEGMGLLARATTTDDRDMMPSRPSHAALPATSGGLKRPNRPFSLGISKLSHMPMPHTPGGSAFKTASHFFSGSRSHNTTPTSAFSDKDSDYFGEKARLFDEEERRRKEEKRRKKKAKDKKRKQEIFVRDLRFPLWVVRLPIPIQ</sequence>
<reference evidence="1" key="1">
    <citation type="submission" date="2023-04" db="EMBL/GenBank/DDBJ databases">
        <title>Draft Genome sequencing of Naganishia species isolated from polar environments using Oxford Nanopore Technology.</title>
        <authorList>
            <person name="Leo P."/>
            <person name="Venkateswaran K."/>
        </authorList>
    </citation>
    <scope>NUCLEOTIDE SEQUENCE</scope>
    <source>
        <strain evidence="1">MNA-CCFEE 5261</strain>
    </source>
</reference>
<dbReference type="Proteomes" id="UP001241377">
    <property type="component" value="Unassembled WGS sequence"/>
</dbReference>
<evidence type="ECO:0000313" key="1">
    <source>
        <dbReference type="EMBL" id="KAJ9091835.1"/>
    </source>
</evidence>
<name>A0ACC2UYA1_9TREE</name>
<keyword evidence="2" id="KW-1185">Reference proteome</keyword>
<dbReference type="EMBL" id="JASBWR010000143">
    <property type="protein sequence ID" value="KAJ9091835.1"/>
    <property type="molecule type" value="Genomic_DNA"/>
</dbReference>
<gene>
    <name evidence="1" type="ORF">QFC19_008949</name>
</gene>